<sequence>MATDMKNFQFTVPMPADSMASSYRRYIQLAFTNGMMFVFETFTATPEDWTTLFSLVDGDHTVVISFNEADDWGFIPEVCNAPTLFPQDSLDAAEIDHLAKTLIATFHSVMLMEVLPTEAINKIYLTISQIALPEIMQDELLSAYQIFMFDCASSNH</sequence>
<evidence type="ECO:0000313" key="1">
    <source>
        <dbReference type="Proteomes" id="UP000887565"/>
    </source>
</evidence>
<dbReference type="WBParaSite" id="nRc.2.0.1.t01091-RA">
    <property type="protein sequence ID" value="nRc.2.0.1.t01091-RA"/>
    <property type="gene ID" value="nRc.2.0.1.g01091"/>
</dbReference>
<accession>A0A915HIE3</accession>
<proteinExistence type="predicted"/>
<name>A0A915HIE3_ROMCU</name>
<dbReference type="AlphaFoldDB" id="A0A915HIE3"/>
<protein>
    <submittedName>
        <fullName evidence="2">Uncharacterized protein</fullName>
    </submittedName>
</protein>
<dbReference type="Proteomes" id="UP000887565">
    <property type="component" value="Unplaced"/>
</dbReference>
<organism evidence="1 2">
    <name type="scientific">Romanomermis culicivorax</name>
    <name type="common">Nematode worm</name>
    <dbReference type="NCBI Taxonomy" id="13658"/>
    <lineage>
        <taxon>Eukaryota</taxon>
        <taxon>Metazoa</taxon>
        <taxon>Ecdysozoa</taxon>
        <taxon>Nematoda</taxon>
        <taxon>Enoplea</taxon>
        <taxon>Dorylaimia</taxon>
        <taxon>Mermithida</taxon>
        <taxon>Mermithoidea</taxon>
        <taxon>Mermithidae</taxon>
        <taxon>Romanomermis</taxon>
    </lineage>
</organism>
<keyword evidence="1" id="KW-1185">Reference proteome</keyword>
<evidence type="ECO:0000313" key="2">
    <source>
        <dbReference type="WBParaSite" id="nRc.2.0.1.t01091-RA"/>
    </source>
</evidence>
<reference evidence="2" key="1">
    <citation type="submission" date="2022-11" db="UniProtKB">
        <authorList>
            <consortium name="WormBaseParasite"/>
        </authorList>
    </citation>
    <scope>IDENTIFICATION</scope>
</reference>